<comment type="function">
    <text evidence="9">Essential cell division protein. May link together the upstream cell division proteins, which are predominantly cytoplasmic, with the downstream cell division proteins, which are predominantly periplasmic. May control correct divisome assembly.</text>
</comment>
<dbReference type="OrthoDB" id="9790370at2"/>
<evidence type="ECO:0000256" key="8">
    <source>
        <dbReference type="ARBA" id="ARBA00023306"/>
    </source>
</evidence>
<evidence type="ECO:0000256" key="9">
    <source>
        <dbReference type="HAMAP-Rule" id="MF_00911"/>
    </source>
</evidence>
<dbReference type="RefSeq" id="WP_009726135.1">
    <property type="nucleotide sequence ID" value="NZ_APHR01000027.1"/>
</dbReference>
<evidence type="ECO:0000313" key="12">
    <source>
        <dbReference type="Proteomes" id="UP000012019"/>
    </source>
</evidence>
<keyword evidence="2 9" id="KW-1003">Cell membrane</keyword>
<dbReference type="Proteomes" id="UP000012019">
    <property type="component" value="Unassembled WGS sequence"/>
</dbReference>
<evidence type="ECO:0000313" key="11">
    <source>
        <dbReference type="EMBL" id="EMR13347.1"/>
    </source>
</evidence>
<dbReference type="GO" id="GO:0090529">
    <property type="term" value="P:cell septum assembly"/>
    <property type="evidence" value="ECO:0007669"/>
    <property type="project" value="InterPro"/>
</dbReference>
<dbReference type="EMBL" id="APHR01000027">
    <property type="protein sequence ID" value="EMR13347.1"/>
    <property type="molecule type" value="Genomic_DNA"/>
</dbReference>
<dbReference type="Gene3D" id="3.10.20.310">
    <property type="entry name" value="membrane protein fhac"/>
    <property type="match status" value="1"/>
</dbReference>
<dbReference type="PANTHER" id="PTHR35851">
    <property type="entry name" value="CELL DIVISION PROTEIN FTSQ"/>
    <property type="match status" value="1"/>
</dbReference>
<keyword evidence="5 9" id="KW-0812">Transmembrane</keyword>
<dbReference type="PATRIC" id="fig|1286106.3.peg.1132"/>
<dbReference type="GO" id="GO:0032153">
    <property type="term" value="C:cell division site"/>
    <property type="evidence" value="ECO:0007669"/>
    <property type="project" value="UniProtKB-UniRule"/>
</dbReference>
<comment type="subunit">
    <text evidence="9">Part of a complex composed of FtsB, FtsL and FtsQ.</text>
</comment>
<keyword evidence="12" id="KW-1185">Reference proteome</keyword>
<reference evidence="11 12" key="1">
    <citation type="journal article" date="2013" name="Genome Announc.">
        <title>Draft Genome Sequence of Methylophaga lonarensis MPLT, a Haloalkaliphilic (Non-Methane-Utilizing) Methylotroph.</title>
        <authorList>
            <person name="Shetty S.A."/>
            <person name="Marathe N.P."/>
            <person name="Munot H."/>
            <person name="Antony C.P."/>
            <person name="Dhotre D.P."/>
            <person name="Murrell J.C."/>
            <person name="Shouche Y.S."/>
        </authorList>
    </citation>
    <scope>NUCLEOTIDE SEQUENCE [LARGE SCALE GENOMIC DNA]</scope>
    <source>
        <strain evidence="11 12">MPL</strain>
    </source>
</reference>
<gene>
    <name evidence="9" type="primary">ftsQ</name>
    <name evidence="11" type="ORF">MPL1_05649</name>
</gene>
<evidence type="ECO:0000256" key="5">
    <source>
        <dbReference type="ARBA" id="ARBA00022692"/>
    </source>
</evidence>
<evidence type="ECO:0000256" key="3">
    <source>
        <dbReference type="ARBA" id="ARBA00022519"/>
    </source>
</evidence>
<evidence type="ECO:0000256" key="1">
    <source>
        <dbReference type="ARBA" id="ARBA00004370"/>
    </source>
</evidence>
<organism evidence="11 12">
    <name type="scientific">Methylophaga lonarensis MPL</name>
    <dbReference type="NCBI Taxonomy" id="1286106"/>
    <lineage>
        <taxon>Bacteria</taxon>
        <taxon>Pseudomonadati</taxon>
        <taxon>Pseudomonadota</taxon>
        <taxon>Gammaproteobacteria</taxon>
        <taxon>Thiotrichales</taxon>
        <taxon>Piscirickettsiaceae</taxon>
        <taxon>Methylophaga</taxon>
    </lineage>
</organism>
<keyword evidence="4 9" id="KW-0132">Cell division</keyword>
<comment type="subcellular location">
    <subcellularLocation>
        <location evidence="9">Cell inner membrane</location>
        <topology evidence="9">Single-pass type II membrane protein</topology>
    </subcellularLocation>
    <subcellularLocation>
        <location evidence="1">Membrane</location>
    </subcellularLocation>
    <text evidence="9">Localizes to the division septum.</text>
</comment>
<dbReference type="GO" id="GO:0043093">
    <property type="term" value="P:FtsZ-dependent cytokinesis"/>
    <property type="evidence" value="ECO:0007669"/>
    <property type="project" value="UniProtKB-UniRule"/>
</dbReference>
<sequence>MAARRPVGASRNQPREKGRELHYMRDAAAVFVLLAFVVLIVYLQREETLPILHVTVEGEMRQTDRNDLIQAVMPFVSGSFLNVNVAGIRAAGEALPWVYQVRVRRVWPDTLHLIVEEQRAIALWNDDGLVNIRGEVFFPNPDTFPQGLVQLHGPEGTNVMVARRLVEIQQQVSMLGLRISALSVDARRSWEVTFTDDMKLLLGRANGQARLERFVKVFANELGRYQADIEVVDMRYTNGLAVVWRSGQQPDFNGTV</sequence>
<keyword evidence="7 9" id="KW-0472">Membrane</keyword>
<dbReference type="GO" id="GO:0005886">
    <property type="term" value="C:plasma membrane"/>
    <property type="evidence" value="ECO:0007669"/>
    <property type="project" value="UniProtKB-SubCell"/>
</dbReference>
<evidence type="ECO:0000259" key="10">
    <source>
        <dbReference type="PROSITE" id="PS51779"/>
    </source>
</evidence>
<evidence type="ECO:0000256" key="7">
    <source>
        <dbReference type="ARBA" id="ARBA00023136"/>
    </source>
</evidence>
<keyword evidence="6 9" id="KW-1133">Transmembrane helix</keyword>
<feature type="transmembrane region" description="Helical" evidence="9">
    <location>
        <begin position="21"/>
        <end position="43"/>
    </location>
</feature>
<accession>M7P1L7</accession>
<dbReference type="eggNOG" id="COG1589">
    <property type="taxonomic scope" value="Bacteria"/>
</dbReference>
<name>M7P1L7_9GAMM</name>
<dbReference type="STRING" id="1286106.MPL1_05649"/>
<comment type="caution">
    <text evidence="11">The sequence shown here is derived from an EMBL/GenBank/DDBJ whole genome shotgun (WGS) entry which is preliminary data.</text>
</comment>
<dbReference type="HAMAP" id="MF_00911">
    <property type="entry name" value="FtsQ_subfam"/>
    <property type="match status" value="1"/>
</dbReference>
<dbReference type="InterPro" id="IPR013685">
    <property type="entry name" value="POTRA_FtsQ_type"/>
</dbReference>
<evidence type="ECO:0000256" key="6">
    <source>
        <dbReference type="ARBA" id="ARBA00022989"/>
    </source>
</evidence>
<dbReference type="Gene3D" id="3.40.50.11690">
    <property type="entry name" value="Cell division protein FtsQ/DivIB"/>
    <property type="match status" value="1"/>
</dbReference>
<evidence type="ECO:0000256" key="4">
    <source>
        <dbReference type="ARBA" id="ARBA00022618"/>
    </source>
</evidence>
<keyword evidence="8 9" id="KW-0131">Cell cycle</keyword>
<dbReference type="PANTHER" id="PTHR35851:SF1">
    <property type="entry name" value="CELL DIVISION PROTEIN FTSQ"/>
    <property type="match status" value="1"/>
</dbReference>
<comment type="similarity">
    <text evidence="9">Belongs to the FtsQ/DivIB family. FtsQ subfamily.</text>
</comment>
<dbReference type="Pfam" id="PF08478">
    <property type="entry name" value="POTRA_1"/>
    <property type="match status" value="1"/>
</dbReference>
<keyword evidence="3 9" id="KW-0997">Cell inner membrane</keyword>
<proteinExistence type="inferred from homology"/>
<feature type="domain" description="POTRA" evidence="10">
    <location>
        <begin position="49"/>
        <end position="118"/>
    </location>
</feature>
<dbReference type="AlphaFoldDB" id="M7P1L7"/>
<dbReference type="InterPro" id="IPR026579">
    <property type="entry name" value="FtsQ"/>
</dbReference>
<dbReference type="InterPro" id="IPR034746">
    <property type="entry name" value="POTRA"/>
</dbReference>
<protein>
    <recommendedName>
        <fullName evidence="9">Cell division protein FtsQ</fullName>
    </recommendedName>
</protein>
<dbReference type="Pfam" id="PF03799">
    <property type="entry name" value="FtsQ_DivIB_C"/>
    <property type="match status" value="1"/>
</dbReference>
<dbReference type="PROSITE" id="PS51779">
    <property type="entry name" value="POTRA"/>
    <property type="match status" value="1"/>
</dbReference>
<dbReference type="InterPro" id="IPR045335">
    <property type="entry name" value="FtsQ_C_sf"/>
</dbReference>
<evidence type="ECO:0000256" key="2">
    <source>
        <dbReference type="ARBA" id="ARBA00022475"/>
    </source>
</evidence>
<dbReference type="InterPro" id="IPR005548">
    <property type="entry name" value="Cell_div_FtsQ/DivIB_C"/>
</dbReference>